<evidence type="ECO:0000256" key="3">
    <source>
        <dbReference type="ARBA" id="ARBA00023136"/>
    </source>
</evidence>
<dbReference type="InterPro" id="IPR052378">
    <property type="entry name" value="NosR_regulator"/>
</dbReference>
<reference evidence="6 7" key="1">
    <citation type="journal article" date="2013" name="Nature">
        <title>Anaerobic oxidation of methane coupled to nitrate reduction in a novel archaeal lineage.</title>
        <authorList>
            <person name="Haroon M.F."/>
            <person name="Hu S."/>
            <person name="Shi Y."/>
            <person name="Imelfort M."/>
            <person name="Keller J."/>
            <person name="Hugenholtz P."/>
            <person name="Yuan Z."/>
            <person name="Tyson G.W."/>
        </authorList>
    </citation>
    <scope>NUCLEOTIDE SEQUENCE [LARGE SCALE GENOMIC DNA]</scope>
    <source>
        <strain evidence="6 7">ANME-2d</strain>
    </source>
</reference>
<feature type="transmembrane region" description="Helical" evidence="4">
    <location>
        <begin position="121"/>
        <end position="140"/>
    </location>
</feature>
<keyword evidence="2" id="KW-1003">Cell membrane</keyword>
<evidence type="ECO:0000259" key="5">
    <source>
        <dbReference type="PROSITE" id="PS51379"/>
    </source>
</evidence>
<feature type="transmembrane region" description="Helical" evidence="4">
    <location>
        <begin position="209"/>
        <end position="228"/>
    </location>
</feature>
<dbReference type="InterPro" id="IPR017896">
    <property type="entry name" value="4Fe4S_Fe-S-bd"/>
</dbReference>
<name>A0A062V7S6_9EURY</name>
<feature type="transmembrane region" description="Helical" evidence="4">
    <location>
        <begin position="504"/>
        <end position="524"/>
    </location>
</feature>
<keyword evidence="4" id="KW-1133">Transmembrane helix</keyword>
<dbReference type="PROSITE" id="PS51379">
    <property type="entry name" value="4FE4S_FER_2"/>
    <property type="match status" value="1"/>
</dbReference>
<dbReference type="GO" id="GO:0005886">
    <property type="term" value="C:plasma membrane"/>
    <property type="evidence" value="ECO:0007669"/>
    <property type="project" value="UniProtKB-SubCell"/>
</dbReference>
<dbReference type="Proteomes" id="UP000027153">
    <property type="component" value="Unassembled WGS sequence"/>
</dbReference>
<feature type="transmembrane region" description="Helical" evidence="4">
    <location>
        <begin position="182"/>
        <end position="203"/>
    </location>
</feature>
<dbReference type="PANTHER" id="PTHR30224:SF4">
    <property type="entry name" value="ELECTRON TRANSPORT PROTEIN YCCM-RELATED"/>
    <property type="match status" value="1"/>
</dbReference>
<feature type="transmembrane region" description="Helical" evidence="4">
    <location>
        <begin position="152"/>
        <end position="170"/>
    </location>
</feature>
<comment type="subcellular location">
    <subcellularLocation>
        <location evidence="1">Cell membrane</location>
    </subcellularLocation>
</comment>
<feature type="transmembrane region" description="Helical" evidence="4">
    <location>
        <begin position="472"/>
        <end position="492"/>
    </location>
</feature>
<evidence type="ECO:0000256" key="1">
    <source>
        <dbReference type="ARBA" id="ARBA00004236"/>
    </source>
</evidence>
<feature type="transmembrane region" description="Helical" evidence="4">
    <location>
        <begin position="42"/>
        <end position="62"/>
    </location>
</feature>
<dbReference type="AlphaFoldDB" id="A0A062V7S6"/>
<accession>A0A062V7S6</accession>
<gene>
    <name evidence="6" type="ORF">ANME2D_01053</name>
</gene>
<feature type="transmembrane region" description="Helical" evidence="4">
    <location>
        <begin position="441"/>
        <end position="460"/>
    </location>
</feature>
<evidence type="ECO:0000256" key="2">
    <source>
        <dbReference type="ARBA" id="ARBA00022475"/>
    </source>
</evidence>
<dbReference type="OrthoDB" id="23833at2157"/>
<evidence type="ECO:0000313" key="6">
    <source>
        <dbReference type="EMBL" id="KCZ72623.1"/>
    </source>
</evidence>
<proteinExistence type="predicted"/>
<keyword evidence="7" id="KW-1185">Reference proteome</keyword>
<feature type="transmembrane region" description="Helical" evidence="4">
    <location>
        <begin position="333"/>
        <end position="350"/>
    </location>
</feature>
<keyword evidence="4" id="KW-0812">Transmembrane</keyword>
<keyword evidence="3 4" id="KW-0472">Membrane</keyword>
<feature type="transmembrane region" description="Helical" evidence="4">
    <location>
        <begin position="417"/>
        <end position="435"/>
    </location>
</feature>
<comment type="caution">
    <text evidence="6">The sequence shown here is derived from an EMBL/GenBank/DDBJ whole genome shotgun (WGS) entry which is preliminary data.</text>
</comment>
<feature type="domain" description="4Fe-4S ferredoxin-type" evidence="5">
    <location>
        <begin position="286"/>
        <end position="316"/>
    </location>
</feature>
<dbReference type="PANTHER" id="PTHR30224">
    <property type="entry name" value="ELECTRON TRANSPORT PROTEIN"/>
    <property type="match status" value="1"/>
</dbReference>
<protein>
    <recommendedName>
        <fullName evidence="5">4Fe-4S ferredoxin-type domain-containing protein</fullName>
    </recommendedName>
</protein>
<feature type="transmembrane region" description="Helical" evidence="4">
    <location>
        <begin position="82"/>
        <end position="101"/>
    </location>
</feature>
<evidence type="ECO:0000313" key="7">
    <source>
        <dbReference type="Proteomes" id="UP000027153"/>
    </source>
</evidence>
<evidence type="ECO:0000256" key="4">
    <source>
        <dbReference type="SAM" id="Phobius"/>
    </source>
</evidence>
<dbReference type="Pfam" id="PF12801">
    <property type="entry name" value="Fer4_5"/>
    <property type="match status" value="2"/>
</dbReference>
<sequence>MSSKSVFSSQVRPQQEYTETEKPDLLDVYFFRDLVKNRFFRPATNVIFSVVLLIIIYFGLLSEHDLRFQGGIPFATIMIWDIWHPLLVFTVILLGRLWCFACPIGAAGDWTQSISSFDKKYRNLLVIIVPVLIIGAIIYLSRLDLSPLQTAASRTVILLVALPVVAGAISDKRRKYPEKYRNLWIAVILFLFVFAAERHLFMFTRDPPHTAYLLISFTALAVLMGAVFEKRSFCRYICPIGLVIGVFSMLSAIELRCKSKKTCHDHHIKECVIGNREGKACPVNEFPQTMERNNHCIMCMECAKSCSKDNIRISPRLPGADIVKSRKTYPDEAYLVHGIIIIFLFVMGMERLQFRNVIIGFVRSTAPFDTFTYYNFFVNYWRNMWAIIIFALITLGAVGLMYLSTRAAFSGENTKQKFTDLSYAFIPLSLSVYLAENTFRLLKGLFFIAEAIGGFFGRVWEFAINFETINQLQIILLASGFIFTVWTGYVVSRRISYSKKDLQQGVIVVGSIATVYLLIGMRILTLPII</sequence>
<organism evidence="6 7">
    <name type="scientific">Candidatus Methanoperedens nitratireducens</name>
    <dbReference type="NCBI Taxonomy" id="1392998"/>
    <lineage>
        <taxon>Archaea</taxon>
        <taxon>Methanobacteriati</taxon>
        <taxon>Methanobacteriota</taxon>
        <taxon>Stenosarchaea group</taxon>
        <taxon>Methanomicrobia</taxon>
        <taxon>Methanosarcinales</taxon>
        <taxon>ANME-2 cluster</taxon>
        <taxon>Candidatus Methanoperedentaceae</taxon>
        <taxon>Candidatus Methanoperedens</taxon>
    </lineage>
</organism>
<feature type="transmembrane region" description="Helical" evidence="4">
    <location>
        <begin position="233"/>
        <end position="253"/>
    </location>
</feature>
<dbReference type="EMBL" id="JMIY01000002">
    <property type="protein sequence ID" value="KCZ72623.1"/>
    <property type="molecule type" value="Genomic_DNA"/>
</dbReference>
<dbReference type="RefSeq" id="WP_048089529.1">
    <property type="nucleotide sequence ID" value="NZ_JMIY01000002.1"/>
</dbReference>
<feature type="transmembrane region" description="Helical" evidence="4">
    <location>
        <begin position="384"/>
        <end position="405"/>
    </location>
</feature>